<evidence type="ECO:0000256" key="10">
    <source>
        <dbReference type="SAM" id="MobiDB-lite"/>
    </source>
</evidence>
<feature type="compositionally biased region" description="Acidic residues" evidence="10">
    <location>
        <begin position="319"/>
        <end position="331"/>
    </location>
</feature>
<dbReference type="InterPro" id="IPR040450">
    <property type="entry name" value="TFIIF_beta_HTH"/>
</dbReference>
<evidence type="ECO:0000256" key="9">
    <source>
        <dbReference type="ARBA" id="ARBA00081863"/>
    </source>
</evidence>
<protein>
    <recommendedName>
        <fullName evidence="3">Transcription initiation factor IIF subunit beta</fullName>
    </recommendedName>
    <alternativeName>
        <fullName evidence="9">TFIIF medium subunit</fullName>
    </alternativeName>
    <alternativeName>
        <fullName evidence="8">TFIIF-beta</fullName>
    </alternativeName>
</protein>
<evidence type="ECO:0000256" key="1">
    <source>
        <dbReference type="ARBA" id="ARBA00004123"/>
    </source>
</evidence>
<keyword evidence="5" id="KW-0238">DNA-binding</keyword>
<feature type="compositionally biased region" description="Polar residues" evidence="10">
    <location>
        <begin position="289"/>
        <end position="306"/>
    </location>
</feature>
<dbReference type="OrthoDB" id="26094at2759"/>
<keyword evidence="7" id="KW-0539">Nucleus</keyword>
<evidence type="ECO:0000256" key="3">
    <source>
        <dbReference type="ARBA" id="ARBA00021453"/>
    </source>
</evidence>
<evidence type="ECO:0000256" key="4">
    <source>
        <dbReference type="ARBA" id="ARBA00023015"/>
    </source>
</evidence>
<organism evidence="13 14">
    <name type="scientific">Smittium culicis</name>
    <dbReference type="NCBI Taxonomy" id="133412"/>
    <lineage>
        <taxon>Eukaryota</taxon>
        <taxon>Fungi</taxon>
        <taxon>Fungi incertae sedis</taxon>
        <taxon>Zoopagomycota</taxon>
        <taxon>Kickxellomycotina</taxon>
        <taxon>Harpellomycetes</taxon>
        <taxon>Harpellales</taxon>
        <taxon>Legeriomycetaceae</taxon>
        <taxon>Smittium</taxon>
    </lineage>
</organism>
<evidence type="ECO:0000256" key="6">
    <source>
        <dbReference type="ARBA" id="ARBA00023163"/>
    </source>
</evidence>
<proteinExistence type="inferred from homology"/>
<name>A0A1R1Y3Q0_9FUNG</name>
<sequence>MDSDNDEGPEILENDTFTRSEGFGKDEEMAEMDDDVDELDMSEIDTKVWLVKVPDFLAQRWKQVDVSGTEIATVRIYNTPDETGSNISLLLQDNKLNESVPKEYNLKVINNEVKNMHVFSEARDPKIDLKPTSSMAFKNVPTSITGTIHHECTVTPKLDESYQEIMRKRIFDSSNSLRSVQVLGTTHKNSNLFSPGLAGKSFMINNRRKALLANKEQKMERIPRNELIDLLFGAFGKFAYWTLKGLIEYTKQPSAFLKEVLNDIAVLNKRGPYSSMYSLKPEFRGDTPGTETSAGSGEPSGSNDQAAYSEDQFNKPNENAEEEDDDFEDVE</sequence>
<evidence type="ECO:0000313" key="13">
    <source>
        <dbReference type="EMBL" id="OMJ21366.1"/>
    </source>
</evidence>
<dbReference type="InterPro" id="IPR003196">
    <property type="entry name" value="TFIIF_beta"/>
</dbReference>
<evidence type="ECO:0000256" key="2">
    <source>
        <dbReference type="ARBA" id="ARBA00009543"/>
    </source>
</evidence>
<gene>
    <name evidence="13" type="ORF">AYI70_g3529</name>
</gene>
<dbReference type="Proteomes" id="UP000187283">
    <property type="component" value="Unassembled WGS sequence"/>
</dbReference>
<dbReference type="InterPro" id="IPR011039">
    <property type="entry name" value="TFIIF_interaction"/>
</dbReference>
<dbReference type="PANTHER" id="PTHR10445">
    <property type="entry name" value="GENERAL TRANSCRIPTION FACTOR IIF SUBUNIT 2"/>
    <property type="match status" value="1"/>
</dbReference>
<dbReference type="STRING" id="133412.A0A1R1Y3Q0"/>
<keyword evidence="14" id="KW-1185">Reference proteome</keyword>
<dbReference type="AlphaFoldDB" id="A0A1R1Y3Q0"/>
<dbReference type="GO" id="GO:0006367">
    <property type="term" value="P:transcription initiation at RNA polymerase II promoter"/>
    <property type="evidence" value="ECO:0007669"/>
    <property type="project" value="InterPro"/>
</dbReference>
<comment type="caution">
    <text evidence="13">The sequence shown here is derived from an EMBL/GenBank/DDBJ whole genome shotgun (WGS) entry which is preliminary data.</text>
</comment>
<reference evidence="13 14" key="1">
    <citation type="submission" date="2017-01" db="EMBL/GenBank/DDBJ databases">
        <authorList>
            <person name="Mah S.A."/>
            <person name="Swanson W.J."/>
            <person name="Moy G.W."/>
            <person name="Vacquier V.D."/>
        </authorList>
    </citation>
    <scope>NUCLEOTIDE SEQUENCE [LARGE SCALE GENOMIC DNA]</scope>
    <source>
        <strain evidence="13 14">GSMNP</strain>
    </source>
</reference>
<dbReference type="GO" id="GO:0005674">
    <property type="term" value="C:transcription factor TFIIF complex"/>
    <property type="evidence" value="ECO:0007669"/>
    <property type="project" value="InterPro"/>
</dbReference>
<feature type="region of interest" description="Disordered" evidence="10">
    <location>
        <begin position="278"/>
        <end position="331"/>
    </location>
</feature>
<evidence type="ECO:0000256" key="8">
    <source>
        <dbReference type="ARBA" id="ARBA00081473"/>
    </source>
</evidence>
<dbReference type="SUPFAM" id="SSF46785">
    <property type="entry name" value="Winged helix' DNA-binding domain"/>
    <property type="match status" value="1"/>
</dbReference>
<dbReference type="PANTHER" id="PTHR10445:SF0">
    <property type="entry name" value="GENERAL TRANSCRIPTION FACTOR IIF SUBUNIT 2"/>
    <property type="match status" value="1"/>
</dbReference>
<dbReference type="Pfam" id="PF02270">
    <property type="entry name" value="TFIIF_beta"/>
    <property type="match status" value="1"/>
</dbReference>
<feature type="domain" description="TFIIF beta subunit HTH" evidence="11">
    <location>
        <begin position="221"/>
        <end position="284"/>
    </location>
</feature>
<dbReference type="InterPro" id="IPR040504">
    <property type="entry name" value="TFIIF_beta_N"/>
</dbReference>
<accession>A0A1R1Y3Q0</accession>
<keyword evidence="6" id="KW-0804">Transcription</keyword>
<comment type="similarity">
    <text evidence="2">Belongs to the TFIIF beta subunit family.</text>
</comment>
<dbReference type="SUPFAM" id="SSF50916">
    <property type="entry name" value="Rap30/74 interaction domains"/>
    <property type="match status" value="1"/>
</dbReference>
<dbReference type="EMBL" id="LSSN01001021">
    <property type="protein sequence ID" value="OMJ21366.1"/>
    <property type="molecule type" value="Genomic_DNA"/>
</dbReference>
<dbReference type="Gene3D" id="1.10.10.10">
    <property type="entry name" value="Winged helix-like DNA-binding domain superfamily/Winged helix DNA-binding domain"/>
    <property type="match status" value="1"/>
</dbReference>
<evidence type="ECO:0000256" key="5">
    <source>
        <dbReference type="ARBA" id="ARBA00023125"/>
    </source>
</evidence>
<evidence type="ECO:0000259" key="12">
    <source>
        <dbReference type="Pfam" id="PF17683"/>
    </source>
</evidence>
<feature type="domain" description="TFIIF beta subunit N-terminal" evidence="12">
    <location>
        <begin position="46"/>
        <end position="156"/>
    </location>
</feature>
<feature type="region of interest" description="Disordered" evidence="10">
    <location>
        <begin position="1"/>
        <end position="26"/>
    </location>
</feature>
<feature type="compositionally biased region" description="Acidic residues" evidence="10">
    <location>
        <begin position="1"/>
        <end position="13"/>
    </location>
</feature>
<evidence type="ECO:0000313" key="14">
    <source>
        <dbReference type="Proteomes" id="UP000187283"/>
    </source>
</evidence>
<dbReference type="GO" id="GO:0003677">
    <property type="term" value="F:DNA binding"/>
    <property type="evidence" value="ECO:0007669"/>
    <property type="project" value="UniProtKB-KW"/>
</dbReference>
<feature type="compositionally biased region" description="Basic and acidic residues" evidence="10">
    <location>
        <begin position="16"/>
        <end position="26"/>
    </location>
</feature>
<evidence type="ECO:0000259" key="11">
    <source>
        <dbReference type="Pfam" id="PF02270"/>
    </source>
</evidence>
<evidence type="ECO:0000256" key="7">
    <source>
        <dbReference type="ARBA" id="ARBA00023242"/>
    </source>
</evidence>
<dbReference type="CDD" id="cd07980">
    <property type="entry name" value="TFIIF_beta"/>
    <property type="match status" value="1"/>
</dbReference>
<dbReference type="InterPro" id="IPR036388">
    <property type="entry name" value="WH-like_DNA-bd_sf"/>
</dbReference>
<dbReference type="InterPro" id="IPR036390">
    <property type="entry name" value="WH_DNA-bd_sf"/>
</dbReference>
<keyword evidence="4" id="KW-0805">Transcription regulation</keyword>
<dbReference type="FunFam" id="1.10.10.10:FF:000035">
    <property type="entry name" value="General transcription factor IIF subunit 2"/>
    <property type="match status" value="1"/>
</dbReference>
<comment type="subcellular location">
    <subcellularLocation>
        <location evidence="1">Nucleus</location>
    </subcellularLocation>
</comment>
<dbReference type="Pfam" id="PF17683">
    <property type="entry name" value="TFIIF_beta_N"/>
    <property type="match status" value="1"/>
</dbReference>
<keyword evidence="13" id="KW-0396">Initiation factor</keyword>
<dbReference type="GO" id="GO:0003743">
    <property type="term" value="F:translation initiation factor activity"/>
    <property type="evidence" value="ECO:0007669"/>
    <property type="project" value="UniProtKB-KW"/>
</dbReference>
<keyword evidence="13" id="KW-0648">Protein biosynthesis</keyword>